<reference evidence="1" key="1">
    <citation type="journal article" date="2019" name="Sci. Rep.">
        <title>Full-Length Transcriptome Survey and Expression Analysis of Parasitoid Wasp Chouioia cunea upon Exposure to 1-Dodecene.</title>
        <authorList>
            <person name="Pan L."/>
            <person name="Guo M."/>
            <person name="Jin X."/>
            <person name="Sun Z."/>
            <person name="Jiang H."/>
            <person name="Han J."/>
            <person name="Wang Y."/>
            <person name="Yan C."/>
            <person name="Li M."/>
        </authorList>
    </citation>
    <scope>NUCLEOTIDE SEQUENCE</scope>
</reference>
<proteinExistence type="evidence at transcript level"/>
<dbReference type="SUPFAM" id="SSF100910">
    <property type="entry name" value="Chemosensory protein Csp2"/>
    <property type="match status" value="1"/>
</dbReference>
<dbReference type="InterPro" id="IPR036682">
    <property type="entry name" value="OS_D_A10/PebIII_sf"/>
</dbReference>
<protein>
    <submittedName>
        <fullName evidence="1">Chemosensory protein 11</fullName>
    </submittedName>
</protein>
<dbReference type="PANTHER" id="PTHR11257">
    <property type="entry name" value="CHEMOSENSORY PROTEIN-RELATED"/>
    <property type="match status" value="1"/>
</dbReference>
<name>A0A6B9CLJ0_9HYME</name>
<sequence>MHSYYSSRSTRRAYTLNGFYERLFLLEMFLRVCNLVYFIAGALPEALENGCAKCSKSQLESAIKIIRYLREFEPVKFEILANKFDPKGIYRKRYLDPTPDETNNSITDENSVDENDQKLKRLIKRHRSTIA</sequence>
<organism evidence="1">
    <name type="scientific">Chouioia cunea</name>
    <dbReference type="NCBI Taxonomy" id="1570515"/>
    <lineage>
        <taxon>Eukaryota</taxon>
        <taxon>Metazoa</taxon>
        <taxon>Ecdysozoa</taxon>
        <taxon>Arthropoda</taxon>
        <taxon>Hexapoda</taxon>
        <taxon>Insecta</taxon>
        <taxon>Pterygota</taxon>
        <taxon>Neoptera</taxon>
        <taxon>Endopterygota</taxon>
        <taxon>Hymenoptera</taxon>
        <taxon>Apocrita</taxon>
        <taxon>Proctotrupomorpha</taxon>
        <taxon>Chalcidoidea</taxon>
        <taxon>Eulophidae</taxon>
        <taxon>Tetrastichinae</taxon>
        <taxon>Chouioia</taxon>
    </lineage>
</organism>
<dbReference type="EMBL" id="MN616766">
    <property type="protein sequence ID" value="QGW50258.1"/>
    <property type="molecule type" value="mRNA"/>
</dbReference>
<dbReference type="AlphaFoldDB" id="A0A6B9CLJ0"/>
<dbReference type="Pfam" id="PF03392">
    <property type="entry name" value="OS-D"/>
    <property type="match status" value="1"/>
</dbReference>
<accession>A0A6B9CLJ0</accession>
<dbReference type="PANTHER" id="PTHR11257:SF13">
    <property type="entry name" value="GEO07322P1"/>
    <property type="match status" value="1"/>
</dbReference>
<evidence type="ECO:0000313" key="1">
    <source>
        <dbReference type="EMBL" id="QGW50258.1"/>
    </source>
</evidence>
<dbReference type="InterPro" id="IPR005055">
    <property type="entry name" value="A10/PebIII"/>
</dbReference>
<dbReference type="Gene3D" id="1.10.2080.10">
    <property type="entry name" value="Insect odorant-binding protein A10/Ejaculatory bulb-specific protein 3"/>
    <property type="match status" value="1"/>
</dbReference>